<organism evidence="3 4">
    <name type="scientific">Mytilus coruscus</name>
    <name type="common">Sea mussel</name>
    <dbReference type="NCBI Taxonomy" id="42192"/>
    <lineage>
        <taxon>Eukaryota</taxon>
        <taxon>Metazoa</taxon>
        <taxon>Spiralia</taxon>
        <taxon>Lophotrochozoa</taxon>
        <taxon>Mollusca</taxon>
        <taxon>Bivalvia</taxon>
        <taxon>Autobranchia</taxon>
        <taxon>Pteriomorphia</taxon>
        <taxon>Mytilida</taxon>
        <taxon>Mytiloidea</taxon>
        <taxon>Mytilidae</taxon>
        <taxon>Mytilinae</taxon>
        <taxon>Mytilus</taxon>
    </lineage>
</organism>
<sequence>MKIIILTYLVVCGFSTFVHAAPILSSEPWIKPCAGSTPSSVNFITTIVNVNTAEVVKRLSRKTKLFLTQMDGIFSHVSSEEVNVFIRDGHKSNSKHQHSNTKHQQSNTKHQQSNTKHQQSNTKHQQSNTKHQQSNTKHQQSNTKHQHYSNDTDGY</sequence>
<gene>
    <name evidence="3" type="ORF">MCOR_139</name>
</gene>
<dbReference type="AlphaFoldDB" id="A0A6J7ZUW7"/>
<accession>A0A6J7ZUW7</accession>
<dbReference type="Proteomes" id="UP000507470">
    <property type="component" value="Unassembled WGS sequence"/>
</dbReference>
<keyword evidence="4" id="KW-1185">Reference proteome</keyword>
<feature type="compositionally biased region" description="Basic residues" evidence="1">
    <location>
        <begin position="92"/>
        <end position="101"/>
    </location>
</feature>
<name>A0A6J7ZUW7_MYTCO</name>
<dbReference type="EMBL" id="CACVKT020000039">
    <property type="protein sequence ID" value="CAC5355292.1"/>
    <property type="molecule type" value="Genomic_DNA"/>
</dbReference>
<proteinExistence type="predicted"/>
<evidence type="ECO:0000256" key="2">
    <source>
        <dbReference type="SAM" id="SignalP"/>
    </source>
</evidence>
<dbReference type="OrthoDB" id="6164386at2759"/>
<evidence type="ECO:0000313" key="4">
    <source>
        <dbReference type="Proteomes" id="UP000507470"/>
    </source>
</evidence>
<evidence type="ECO:0000313" key="3">
    <source>
        <dbReference type="EMBL" id="CAC5355292.1"/>
    </source>
</evidence>
<feature type="compositionally biased region" description="Polar residues" evidence="1">
    <location>
        <begin position="102"/>
        <end position="155"/>
    </location>
</feature>
<protein>
    <submittedName>
        <fullName evidence="3">Uncharacterized protein</fullName>
    </submittedName>
</protein>
<reference evidence="3 4" key="1">
    <citation type="submission" date="2020-06" db="EMBL/GenBank/DDBJ databases">
        <authorList>
            <person name="Li R."/>
            <person name="Bekaert M."/>
        </authorList>
    </citation>
    <scope>NUCLEOTIDE SEQUENCE [LARGE SCALE GENOMIC DNA]</scope>
    <source>
        <strain evidence="4">wild</strain>
    </source>
</reference>
<feature type="signal peptide" evidence="2">
    <location>
        <begin position="1"/>
        <end position="20"/>
    </location>
</feature>
<keyword evidence="2" id="KW-0732">Signal</keyword>
<feature type="chain" id="PRO_5027000000" evidence="2">
    <location>
        <begin position="21"/>
        <end position="155"/>
    </location>
</feature>
<evidence type="ECO:0000256" key="1">
    <source>
        <dbReference type="SAM" id="MobiDB-lite"/>
    </source>
</evidence>
<feature type="region of interest" description="Disordered" evidence="1">
    <location>
        <begin position="87"/>
        <end position="155"/>
    </location>
</feature>